<organism evidence="2 3">
    <name type="scientific">Periplaneta americana</name>
    <name type="common">American cockroach</name>
    <name type="synonym">Blatta americana</name>
    <dbReference type="NCBI Taxonomy" id="6978"/>
    <lineage>
        <taxon>Eukaryota</taxon>
        <taxon>Metazoa</taxon>
        <taxon>Ecdysozoa</taxon>
        <taxon>Arthropoda</taxon>
        <taxon>Hexapoda</taxon>
        <taxon>Insecta</taxon>
        <taxon>Pterygota</taxon>
        <taxon>Neoptera</taxon>
        <taxon>Polyneoptera</taxon>
        <taxon>Dictyoptera</taxon>
        <taxon>Blattodea</taxon>
        <taxon>Blattoidea</taxon>
        <taxon>Blattidae</taxon>
        <taxon>Blattinae</taxon>
        <taxon>Periplaneta</taxon>
    </lineage>
</organism>
<evidence type="ECO:0000313" key="2">
    <source>
        <dbReference type="EMBL" id="KAJ4441506.1"/>
    </source>
</evidence>
<gene>
    <name evidence="2" type="ORF">ANN_11362</name>
</gene>
<feature type="region of interest" description="Disordered" evidence="1">
    <location>
        <begin position="1043"/>
        <end position="1081"/>
    </location>
</feature>
<comment type="caution">
    <text evidence="2">The sequence shown here is derived from an EMBL/GenBank/DDBJ whole genome shotgun (WGS) entry which is preliminary data.</text>
</comment>
<name>A0ABQ8T4T1_PERAM</name>
<evidence type="ECO:0000256" key="1">
    <source>
        <dbReference type="SAM" id="MobiDB-lite"/>
    </source>
</evidence>
<accession>A0ABQ8T4T1</accession>
<sequence>MLQLSSYWNSETAEEWNKHMTVDVHYGLSVFISQLSEKLLSTNCIKCTFPSGKECGVKNDMISSINLIGIVISLATSSVVNKTEGFPKLMSEALVTLENIIAQLKTLKAENCPAWRNMWKVYAIKAYNLGIHCNNAGLLHEAKEFFSQFCWTCIQLEEQPTSPETGKGLLGFGMQYLVQLYRDLKKYRRALSVIAVALKTLPDLKDKFLHQWVKIKNLALSEKHKNVQNLTVYDILQEDKAKIEIRAPNINLEEVNCPQLMLWELEAHSQQSHGREYPQGEVLPIGNMKINSMSELRRLAGVKNMGDAECPTLLDIEICSEQDDPRQRPNFGVKCKIFELDACQGIGKHGSEKESMRLFYIGSLYFWFFLCQVRVMRSKQEEEILQSNLIPTKIEAEQEDNPDPLQTCNVIPAYANLSLENESQLLETLNKAVGAWILSLVNGLDADEGVKSLPNIEVAAYMYELYGYDTLKLRTWCLYYKYAEVLDSKEAMLLALCHLLEWCTCGASECKWLEKAQELIITLQLEDNKEYNSQLLFHKYLLARCRHCYRNEQFSGIEEHLKRLIEYTKQEKLEHFSQSVLHVRVRLLIVQCMLLPRPHTITLPDRKSALNEASLTYSNALYLLKQIKMTPAENTEVLSLLLEISQWLGRLNLYLFWPREARCFMKGDLILSQKLGLTTRTAQFLNLLAHVDIMCCNVDDCQVKLQGIQFLLQLECRYQQYDAARKVQESAIDKELSSRLKQLTLDAMKLNQFRDSSIRNRNSPCGSPNLRKMKFVLPEFINHESDCKCGMCNIPALQTLVLDFTYIQAQLYRNQSELERALEFFEGGIQLYQQLLDLQKNIINKLIYEIEELTLDQSENKEYLSLLLHPLKLGYIHVTKSYADFLGASSSYDLALKVNSNALQEMQKLKMMYPHLAVDVMNQTLCIKQAKILAPATKKIEDEEEDQYASHIASANLQLADQFAKTPLNPSSSVVRIFPVPLSTCNSNEVDDRTVIGKPRKLFLPGGEDEIEDKENKGESSVKSVQNRIRVAKCNQPKQVTVYEDSPVTDKKTKPRNSNMKERKTVRTARKKTSPLTQRNLRSKRTITEHESLSKVCQALEFTIDSPVLKIPLSSKRKIKQKSCSKNIKSVNESESDLDMFCSDEIFCTETVTPVSKQRVTSNLNSTTSEIIQDMTVTKPSVTYSRMKKTHFSDRNAGNKMNISFSPERKDNCKKLQNDEKEDGKVEKLKLSHFVNIKETAKTKTKTKLTLYDGSEKISALTKRQVKGRENSNLSTSSVQQKQDGAFVTAMESLSLHSVEGLHDNEDNALKQVKEENSVGRTKNCASFLFSPSSTSNILDDTLVPESPPPKDTDVNKISIIVPSSSPEEKLSSPGSVPGGVRNFYLGARRDASAQLLITRLCTNMPGLNPKSLRSAYEEKAWSLLIVIRLLDGDIKSGSPLGAIRQE</sequence>
<reference evidence="2 3" key="1">
    <citation type="journal article" date="2022" name="Allergy">
        <title>Genome assembly and annotation of Periplaneta americana reveal a comprehensive cockroach allergen profile.</title>
        <authorList>
            <person name="Wang L."/>
            <person name="Xiong Q."/>
            <person name="Saelim N."/>
            <person name="Wang L."/>
            <person name="Nong W."/>
            <person name="Wan A.T."/>
            <person name="Shi M."/>
            <person name="Liu X."/>
            <person name="Cao Q."/>
            <person name="Hui J.H.L."/>
            <person name="Sookrung N."/>
            <person name="Leung T.F."/>
            <person name="Tungtrongchitr A."/>
            <person name="Tsui S.K.W."/>
        </authorList>
    </citation>
    <scope>NUCLEOTIDE SEQUENCE [LARGE SCALE GENOMIC DNA]</scope>
    <source>
        <strain evidence="2">PWHHKU_190912</strain>
    </source>
</reference>
<dbReference type="Proteomes" id="UP001148838">
    <property type="component" value="Unassembled WGS sequence"/>
</dbReference>
<evidence type="ECO:0000313" key="3">
    <source>
        <dbReference type="Proteomes" id="UP001148838"/>
    </source>
</evidence>
<proteinExistence type="predicted"/>
<evidence type="ECO:0008006" key="4">
    <source>
        <dbReference type="Google" id="ProtNLM"/>
    </source>
</evidence>
<dbReference type="EMBL" id="JAJSOF020000015">
    <property type="protein sequence ID" value="KAJ4441506.1"/>
    <property type="molecule type" value="Genomic_DNA"/>
</dbReference>
<protein>
    <recommendedName>
        <fullName evidence="4">Separase</fullName>
    </recommendedName>
</protein>
<keyword evidence="3" id="KW-1185">Reference proteome</keyword>